<gene>
    <name evidence="2" type="ORF">ACFFF8_23665</name>
</gene>
<feature type="transmembrane region" description="Helical" evidence="1">
    <location>
        <begin position="45"/>
        <end position="65"/>
    </location>
</feature>
<keyword evidence="1" id="KW-0812">Transmembrane</keyword>
<evidence type="ECO:0000256" key="1">
    <source>
        <dbReference type="SAM" id="Phobius"/>
    </source>
</evidence>
<proteinExistence type="predicted"/>
<keyword evidence="1" id="KW-1133">Transmembrane helix</keyword>
<protein>
    <submittedName>
        <fullName evidence="2">Uncharacterized protein</fullName>
    </submittedName>
</protein>
<evidence type="ECO:0000313" key="2">
    <source>
        <dbReference type="EMBL" id="MFC0687592.1"/>
    </source>
</evidence>
<reference evidence="2 3" key="1">
    <citation type="submission" date="2024-09" db="EMBL/GenBank/DDBJ databases">
        <authorList>
            <person name="Sun Q."/>
            <person name="Mori K."/>
        </authorList>
    </citation>
    <scope>NUCLEOTIDE SEQUENCE [LARGE SCALE GENOMIC DNA]</scope>
    <source>
        <strain evidence="2 3">CICC 11035S</strain>
    </source>
</reference>
<dbReference type="EMBL" id="JBHLTM010000088">
    <property type="protein sequence ID" value="MFC0687592.1"/>
    <property type="molecule type" value="Genomic_DNA"/>
</dbReference>
<dbReference type="Proteomes" id="UP001589858">
    <property type="component" value="Unassembled WGS sequence"/>
</dbReference>
<accession>A0ABV6SE96</accession>
<dbReference type="RefSeq" id="WP_267224189.1">
    <property type="nucleotide sequence ID" value="NZ_JAPCWC010000032.1"/>
</dbReference>
<sequence>MPFAHSISVGATARRTPRQTYTLPASIIAYRDLWRAAPADVREEFIAAFIAIPTIVAIFAALWSMGPA</sequence>
<keyword evidence="3" id="KW-1185">Reference proteome</keyword>
<evidence type="ECO:0000313" key="3">
    <source>
        <dbReference type="Proteomes" id="UP001589858"/>
    </source>
</evidence>
<comment type="caution">
    <text evidence="2">The sequence shown here is derived from an EMBL/GenBank/DDBJ whole genome shotgun (WGS) entry which is preliminary data.</text>
</comment>
<keyword evidence="1" id="KW-0472">Membrane</keyword>
<name>A0ABV6SE96_9SPHN</name>
<organism evidence="2 3">
    <name type="scientific">Novosphingobium clariflavum</name>
    <dbReference type="NCBI Taxonomy" id="2029884"/>
    <lineage>
        <taxon>Bacteria</taxon>
        <taxon>Pseudomonadati</taxon>
        <taxon>Pseudomonadota</taxon>
        <taxon>Alphaproteobacteria</taxon>
        <taxon>Sphingomonadales</taxon>
        <taxon>Sphingomonadaceae</taxon>
        <taxon>Novosphingobium</taxon>
    </lineage>
</organism>